<reference evidence="2" key="1">
    <citation type="submission" date="2022-11" db="EMBL/GenBank/DDBJ databases">
        <title>Minimal conservation of predation-associated metabolite biosynthetic gene clusters underscores biosynthetic potential of Myxococcota including descriptions for ten novel species: Archangium lansinium sp. nov., Myxococcus landrumus sp. nov., Nannocystis bai.</title>
        <authorList>
            <person name="Ahearne A."/>
            <person name="Stevens C."/>
            <person name="Dowd S."/>
        </authorList>
    </citation>
    <scope>NUCLEOTIDE SEQUENCE</scope>
    <source>
        <strain evidence="2">Fl3</strain>
    </source>
</reference>
<dbReference type="RefSeq" id="WP_269040707.1">
    <property type="nucleotide sequence ID" value="NZ_CP114040.1"/>
</dbReference>
<dbReference type="SUPFAM" id="SSF56935">
    <property type="entry name" value="Porins"/>
    <property type="match status" value="1"/>
</dbReference>
<evidence type="ECO:0000313" key="3">
    <source>
        <dbReference type="Proteomes" id="UP001164459"/>
    </source>
</evidence>
<name>A0ABY7HGL2_9BACT</name>
<dbReference type="Pfam" id="PF07396">
    <property type="entry name" value="Porin_O_P"/>
    <property type="match status" value="1"/>
</dbReference>
<protein>
    <submittedName>
        <fullName evidence="2">Porin</fullName>
    </submittedName>
</protein>
<dbReference type="InterPro" id="IPR023614">
    <property type="entry name" value="Porin_dom_sf"/>
</dbReference>
<sequence>MPLHFVLALSWPLMQTAPTSRLLVDAPEAVPTPERPRVGAAPVAGAPAPVDAEPALEGSAEAGADKGEGPAPIDSEPETPPAKLDRKATAKVQKFKFKPGRGFEIATKDGNYVLAIRARLQVRYDLEHPNMPGEPIDHVLQIRRARVVFAGNVFGKHNRYYIQFGFSPRDMLGGLPDNSPGIRYNPVRDARLEFTYLRDATVWLGQMKVPFSRQRLISSGNQQFVDRSSVNEEFNLDRDLGLQLRSDDIGGIGRFKYAVGVFMGDGRNVYELTNSGALYVGRVTVMPLGKFEDESEGDLERLKKPGLSLAGAYAYHDDAPGERGVHGARPADGGTTDIHHATADLMFKWRGLSIESAFHYRKARRRNPGGAVDELGAPIPVALPRDGVGWFGQIGYLIPPVDVEFVTRYSFVRNIFGEKSSMIDRDELGGGVNYYVAEHNFKISFDYFRVWDGLLGPTEREAMAHGVDRFRLVVQLAF</sequence>
<proteinExistence type="predicted"/>
<feature type="region of interest" description="Disordered" evidence="1">
    <location>
        <begin position="60"/>
        <end position="90"/>
    </location>
</feature>
<dbReference type="EMBL" id="CP114040">
    <property type="protein sequence ID" value="WAS98341.1"/>
    <property type="molecule type" value="Genomic_DNA"/>
</dbReference>
<evidence type="ECO:0000256" key="1">
    <source>
        <dbReference type="SAM" id="MobiDB-lite"/>
    </source>
</evidence>
<organism evidence="2 3">
    <name type="scientific">Nannocystis punicea</name>
    <dbReference type="NCBI Taxonomy" id="2995304"/>
    <lineage>
        <taxon>Bacteria</taxon>
        <taxon>Pseudomonadati</taxon>
        <taxon>Myxococcota</taxon>
        <taxon>Polyangia</taxon>
        <taxon>Nannocystales</taxon>
        <taxon>Nannocystaceae</taxon>
        <taxon>Nannocystis</taxon>
    </lineage>
</organism>
<evidence type="ECO:0000313" key="2">
    <source>
        <dbReference type="EMBL" id="WAS98341.1"/>
    </source>
</evidence>
<keyword evidence="3" id="KW-1185">Reference proteome</keyword>
<dbReference type="InterPro" id="IPR010870">
    <property type="entry name" value="Porin_O/P"/>
</dbReference>
<gene>
    <name evidence="2" type="ORF">O0S08_19545</name>
</gene>
<dbReference type="Gene3D" id="2.40.160.10">
    <property type="entry name" value="Porin"/>
    <property type="match status" value="1"/>
</dbReference>
<accession>A0ABY7HGL2</accession>
<dbReference type="Proteomes" id="UP001164459">
    <property type="component" value="Chromosome"/>
</dbReference>